<sequence>MILLTVQKIDLSSEPYEMKFSYTALRGGFPPISIKSMIGSKNVLRFRRLPTI</sequence>
<protein>
    <submittedName>
        <fullName evidence="1">PetB</fullName>
    </submittedName>
</protein>
<gene>
    <name evidence="1" type="primary">petB</name>
</gene>
<accession>A0A2L1K1A9</accession>
<keyword evidence="1" id="KW-0150">Chloroplast</keyword>
<name>A0A2L1K1A9_9APIA</name>
<evidence type="ECO:0000313" key="1">
    <source>
        <dbReference type="EMBL" id="AVE14523.1"/>
    </source>
</evidence>
<dbReference type="EMBL" id="MF924726">
    <property type="protein sequence ID" value="AVE14523.1"/>
    <property type="molecule type" value="Genomic_DNA"/>
</dbReference>
<reference evidence="1" key="1">
    <citation type="submission" date="2017-09" db="EMBL/GenBank/DDBJ databases">
        <title>The complete chloroplast genome sequence of Angelica tsinlingensis.</title>
        <authorList>
            <person name="Zhang H."/>
        </authorList>
    </citation>
    <scope>NUCLEOTIDE SEQUENCE</scope>
</reference>
<proteinExistence type="predicted"/>
<organism evidence="1">
    <name type="scientific">Angelica tsinlingensis</name>
    <dbReference type="NCBI Taxonomy" id="357858"/>
    <lineage>
        <taxon>Eukaryota</taxon>
        <taxon>Viridiplantae</taxon>
        <taxon>Streptophyta</taxon>
        <taxon>Embryophyta</taxon>
        <taxon>Tracheophyta</taxon>
        <taxon>Spermatophyta</taxon>
        <taxon>Magnoliopsida</taxon>
        <taxon>eudicotyledons</taxon>
        <taxon>Gunneridae</taxon>
        <taxon>Pentapetalae</taxon>
        <taxon>asterids</taxon>
        <taxon>campanulids</taxon>
        <taxon>Apiales</taxon>
        <taxon>Apiaceae</taxon>
        <taxon>Apioideae</taxon>
        <taxon>apioid superclade</taxon>
        <taxon>Selineae</taxon>
        <taxon>Angelica</taxon>
    </lineage>
</organism>
<dbReference type="AlphaFoldDB" id="A0A2L1K1A9"/>
<keyword evidence="1" id="KW-0934">Plastid</keyword>
<geneLocation type="chloroplast" evidence="1"/>